<comment type="cofactor">
    <cofactor evidence="1">
        <name>pyridoxal 5'-phosphate</name>
        <dbReference type="ChEBI" id="CHEBI:597326"/>
    </cofactor>
</comment>
<dbReference type="InterPro" id="IPR015421">
    <property type="entry name" value="PyrdxlP-dep_Trfase_major"/>
</dbReference>
<evidence type="ECO:0000256" key="3">
    <source>
        <dbReference type="ARBA" id="ARBA00022679"/>
    </source>
</evidence>
<sequence length="392" mass="43741">MKKIYLDSAASTIIDKRVIEVMMESMNEDYGNPSSTHSFGQEGKAKIEAARKCIAQWLNVPPHEIIFTSCGTESNNLILRSCVENLGIRRIISSPLEHKSVLETIRDLREKHNELEIIFLPLKDKKGNLDFETLEEYLMENKPTLVSLMHANNEIGNLIDLNYVGNLCKKYNALFHSDTVQTMGHYLIDLANLPVNFATCSAHKLHGPKGVGFVYIKKTSGLKSIITGGSQERNMRAGTENVYGIVGLGKAFDCAMKELEQRKMQIEKLKQYTIKQLTKHIPNITFNGTCQENSQSIYTLISILLPFPNTLVGFQLDIKGIAVSQGSACSSGATKPSNTMLQLFSTEVLMNSTTLRISFSHYNSKEDIDALVSALTEIYQKATINKTNTIHV</sequence>
<dbReference type="GO" id="GO:0051536">
    <property type="term" value="F:iron-sulfur cluster binding"/>
    <property type="evidence" value="ECO:0007669"/>
    <property type="project" value="UniProtKB-KW"/>
</dbReference>
<dbReference type="InterPro" id="IPR015424">
    <property type="entry name" value="PyrdxlP-dep_Trfase"/>
</dbReference>
<evidence type="ECO:0000256" key="2">
    <source>
        <dbReference type="ARBA" id="ARBA00006490"/>
    </source>
</evidence>
<keyword evidence="6" id="KW-0408">Iron</keyword>
<dbReference type="Proteomes" id="UP000238042">
    <property type="component" value="Unassembled WGS sequence"/>
</dbReference>
<dbReference type="PANTHER" id="PTHR11601">
    <property type="entry name" value="CYSTEINE DESULFURYLASE FAMILY MEMBER"/>
    <property type="match status" value="1"/>
</dbReference>
<evidence type="ECO:0000313" key="11">
    <source>
        <dbReference type="Proteomes" id="UP000238042"/>
    </source>
</evidence>
<dbReference type="OrthoDB" id="9808002at2"/>
<keyword evidence="11" id="KW-1185">Reference proteome</keyword>
<dbReference type="InterPro" id="IPR015422">
    <property type="entry name" value="PyrdxlP-dep_Trfase_small"/>
</dbReference>
<comment type="similarity">
    <text evidence="2">Belongs to the class-V pyridoxal-phosphate-dependent aminotransferase family. NifS/IscS subfamily.</text>
</comment>
<evidence type="ECO:0000256" key="5">
    <source>
        <dbReference type="ARBA" id="ARBA00022898"/>
    </source>
</evidence>
<evidence type="ECO:0000313" key="10">
    <source>
        <dbReference type="EMBL" id="PQL94201.1"/>
    </source>
</evidence>
<keyword evidence="7" id="KW-0411">Iron-sulfur</keyword>
<protein>
    <submittedName>
        <fullName evidence="10">Cysteine desulfurase</fullName>
    </submittedName>
</protein>
<dbReference type="AlphaFoldDB" id="A0A2S8AF69"/>
<comment type="caution">
    <text evidence="10">The sequence shown here is derived from an EMBL/GenBank/DDBJ whole genome shotgun (WGS) entry which is preliminary data.</text>
</comment>
<dbReference type="GO" id="GO:0046872">
    <property type="term" value="F:metal ion binding"/>
    <property type="evidence" value="ECO:0007669"/>
    <property type="project" value="UniProtKB-KW"/>
</dbReference>
<comment type="catalytic activity">
    <reaction evidence="8">
        <text>(sulfur carrier)-H + L-cysteine = (sulfur carrier)-SH + L-alanine</text>
        <dbReference type="Rhea" id="RHEA:43892"/>
        <dbReference type="Rhea" id="RHEA-COMP:14737"/>
        <dbReference type="Rhea" id="RHEA-COMP:14739"/>
        <dbReference type="ChEBI" id="CHEBI:29917"/>
        <dbReference type="ChEBI" id="CHEBI:35235"/>
        <dbReference type="ChEBI" id="CHEBI:57972"/>
        <dbReference type="ChEBI" id="CHEBI:64428"/>
        <dbReference type="EC" id="2.8.1.7"/>
    </reaction>
</comment>
<dbReference type="InterPro" id="IPR016454">
    <property type="entry name" value="Cysteine_dSase"/>
</dbReference>
<dbReference type="Gene3D" id="1.10.260.50">
    <property type="match status" value="1"/>
</dbReference>
<evidence type="ECO:0000256" key="1">
    <source>
        <dbReference type="ARBA" id="ARBA00001933"/>
    </source>
</evidence>
<dbReference type="RefSeq" id="WP_105246030.1">
    <property type="nucleotide sequence ID" value="NZ_PSZM01000024.1"/>
</dbReference>
<keyword evidence="3" id="KW-0808">Transferase</keyword>
<dbReference type="EMBL" id="PSZM01000024">
    <property type="protein sequence ID" value="PQL94201.1"/>
    <property type="molecule type" value="Genomic_DNA"/>
</dbReference>
<evidence type="ECO:0000256" key="7">
    <source>
        <dbReference type="ARBA" id="ARBA00023014"/>
    </source>
</evidence>
<dbReference type="InterPro" id="IPR000192">
    <property type="entry name" value="Aminotrans_V_dom"/>
</dbReference>
<name>A0A2S8AF69_9FLAO</name>
<dbReference type="SUPFAM" id="SSF53383">
    <property type="entry name" value="PLP-dependent transferases"/>
    <property type="match status" value="1"/>
</dbReference>
<dbReference type="Gene3D" id="3.40.640.10">
    <property type="entry name" value="Type I PLP-dependent aspartate aminotransferase-like (Major domain)"/>
    <property type="match status" value="1"/>
</dbReference>
<dbReference type="PIRSF" id="PIRSF005572">
    <property type="entry name" value="NifS"/>
    <property type="match status" value="1"/>
</dbReference>
<dbReference type="Pfam" id="PF00266">
    <property type="entry name" value="Aminotran_5"/>
    <property type="match status" value="1"/>
</dbReference>
<accession>A0A2S8AF69</accession>
<keyword evidence="4" id="KW-0479">Metal-binding</keyword>
<proteinExistence type="inferred from homology"/>
<evidence type="ECO:0000256" key="8">
    <source>
        <dbReference type="ARBA" id="ARBA00050776"/>
    </source>
</evidence>
<evidence type="ECO:0000256" key="6">
    <source>
        <dbReference type="ARBA" id="ARBA00023004"/>
    </source>
</evidence>
<keyword evidence="5" id="KW-0663">Pyridoxal phosphate</keyword>
<evidence type="ECO:0000256" key="4">
    <source>
        <dbReference type="ARBA" id="ARBA00022723"/>
    </source>
</evidence>
<dbReference type="Gene3D" id="3.90.1150.10">
    <property type="entry name" value="Aspartate Aminotransferase, domain 1"/>
    <property type="match status" value="1"/>
</dbReference>
<organism evidence="10 11">
    <name type="scientific">Apibacter adventoris</name>
    <dbReference type="NCBI Taxonomy" id="1679466"/>
    <lineage>
        <taxon>Bacteria</taxon>
        <taxon>Pseudomonadati</taxon>
        <taxon>Bacteroidota</taxon>
        <taxon>Flavobacteriia</taxon>
        <taxon>Flavobacteriales</taxon>
        <taxon>Weeksellaceae</taxon>
        <taxon>Apibacter</taxon>
    </lineage>
</organism>
<gene>
    <name evidence="10" type="ORF">C4S77_03295</name>
</gene>
<dbReference type="PANTHER" id="PTHR11601:SF34">
    <property type="entry name" value="CYSTEINE DESULFURASE"/>
    <property type="match status" value="1"/>
</dbReference>
<evidence type="ECO:0000259" key="9">
    <source>
        <dbReference type="Pfam" id="PF00266"/>
    </source>
</evidence>
<reference evidence="10 11" key="1">
    <citation type="submission" date="2018-02" db="EMBL/GenBank/DDBJ databases">
        <title>Genome sequences of Apibacter spp., gut symbionts of Asian honey bees.</title>
        <authorList>
            <person name="Kwong W.K."/>
            <person name="Steele M.I."/>
            <person name="Moran N.A."/>
        </authorList>
    </citation>
    <scope>NUCLEOTIDE SEQUENCE [LARGE SCALE GENOMIC DNA]</scope>
    <source>
        <strain evidence="11">wkB301</strain>
    </source>
</reference>
<dbReference type="GO" id="GO:0031071">
    <property type="term" value="F:cysteine desulfurase activity"/>
    <property type="evidence" value="ECO:0007669"/>
    <property type="project" value="UniProtKB-EC"/>
</dbReference>
<feature type="domain" description="Aminotransferase class V" evidence="9">
    <location>
        <begin position="4"/>
        <end position="371"/>
    </location>
</feature>